<dbReference type="AlphaFoldDB" id="A0A401GXW7"/>
<evidence type="ECO:0000313" key="1">
    <source>
        <dbReference type="EMBL" id="GBE87066.1"/>
    </source>
</evidence>
<dbReference type="GeneID" id="38783983"/>
<name>A0A401GXW7_9APHY</name>
<dbReference type="RefSeq" id="XP_027617979.1">
    <property type="nucleotide sequence ID" value="XM_027762178.1"/>
</dbReference>
<accession>A0A401GXW7</accession>
<proteinExistence type="predicted"/>
<dbReference type="EMBL" id="BFAD01000010">
    <property type="protein sequence ID" value="GBE87066.1"/>
    <property type="molecule type" value="Genomic_DNA"/>
</dbReference>
<dbReference type="InParanoid" id="A0A401GXW7"/>
<dbReference type="OrthoDB" id="3222238at2759"/>
<dbReference type="STRING" id="139825.A0A401GXW7"/>
<evidence type="ECO:0000313" key="2">
    <source>
        <dbReference type="Proteomes" id="UP000287166"/>
    </source>
</evidence>
<gene>
    <name evidence="1" type="ORF">SCP_1003130</name>
</gene>
<organism evidence="1 2">
    <name type="scientific">Sparassis crispa</name>
    <dbReference type="NCBI Taxonomy" id="139825"/>
    <lineage>
        <taxon>Eukaryota</taxon>
        <taxon>Fungi</taxon>
        <taxon>Dikarya</taxon>
        <taxon>Basidiomycota</taxon>
        <taxon>Agaricomycotina</taxon>
        <taxon>Agaricomycetes</taxon>
        <taxon>Polyporales</taxon>
        <taxon>Sparassidaceae</taxon>
        <taxon>Sparassis</taxon>
    </lineage>
</organism>
<keyword evidence="2" id="KW-1185">Reference proteome</keyword>
<sequence length="453" mass="51011">MSSAAGKFDGCATMASIFITILQNEALTARLLEAVLHADRGLGSLSWLARTCKALRDPALTLLWRDLNSFEPLVTLFPQTKSRVFGSMRQKDWDRILGYGSRVRSISYIDSGTPSTLFDLLEKHTNGPDHIMPNLTSLSYQSTYPPKSKHCTLLLGPKVQTLNVKVQWMRYSTLVAWRNVSASAPAHNLKSLSSLSIEVSGLYNFYALIKDVPPSEVALEHLSLVSAKGIEPDPLFMLWVADLPKLHTLGLAVKYGNVSASAAVEYHRNTYDTIPEPTSSMRTSESHVPDVKIPKFGRLRKVRLIGTRTDCLVFLRDLSGPQLHHVELELVPAESDLDWHRMCIALRMHCSSSLHTLRIHSPHVGYVQEPIQLEIWQLGPLPHLRCLEIDLPDVIFNDSSIVDLTVAIPSLEEIRLAPFMRFPHQGTEMYRFTWLYSERDSLTPSEMYKAIKD</sequence>
<evidence type="ECO:0008006" key="3">
    <source>
        <dbReference type="Google" id="ProtNLM"/>
    </source>
</evidence>
<comment type="caution">
    <text evidence="1">The sequence shown here is derived from an EMBL/GenBank/DDBJ whole genome shotgun (WGS) entry which is preliminary data.</text>
</comment>
<reference evidence="1 2" key="1">
    <citation type="journal article" date="2018" name="Sci. Rep.">
        <title>Genome sequence of the cauliflower mushroom Sparassis crispa (Hanabiratake) and its association with beneficial usage.</title>
        <authorList>
            <person name="Kiyama R."/>
            <person name="Furutani Y."/>
            <person name="Kawaguchi K."/>
            <person name="Nakanishi T."/>
        </authorList>
    </citation>
    <scope>NUCLEOTIDE SEQUENCE [LARGE SCALE GENOMIC DNA]</scope>
</reference>
<protein>
    <recommendedName>
        <fullName evidence="3">F-box domain-containing protein</fullName>
    </recommendedName>
</protein>
<dbReference type="Proteomes" id="UP000287166">
    <property type="component" value="Unassembled WGS sequence"/>
</dbReference>